<feature type="region of interest" description="Disordered" evidence="1">
    <location>
        <begin position="386"/>
        <end position="413"/>
    </location>
</feature>
<dbReference type="EMBL" id="CP048409">
    <property type="protein sequence ID" value="QIA06261.1"/>
    <property type="molecule type" value="Genomic_DNA"/>
</dbReference>
<proteinExistence type="predicted"/>
<organism evidence="3 4">
    <name type="scientific">Draconibacterium halophilum</name>
    <dbReference type="NCBI Taxonomy" id="2706887"/>
    <lineage>
        <taxon>Bacteria</taxon>
        <taxon>Pseudomonadati</taxon>
        <taxon>Bacteroidota</taxon>
        <taxon>Bacteroidia</taxon>
        <taxon>Marinilabiliales</taxon>
        <taxon>Prolixibacteraceae</taxon>
        <taxon>Draconibacterium</taxon>
    </lineage>
</organism>
<name>A0A6C0RAQ6_9BACT</name>
<dbReference type="KEGG" id="drc:G0Q07_00265"/>
<evidence type="ECO:0000256" key="2">
    <source>
        <dbReference type="SAM" id="SignalP"/>
    </source>
</evidence>
<protein>
    <submittedName>
        <fullName evidence="3">Uncharacterized protein</fullName>
    </submittedName>
</protein>
<evidence type="ECO:0000313" key="4">
    <source>
        <dbReference type="Proteomes" id="UP000474630"/>
    </source>
</evidence>
<dbReference type="RefSeq" id="WP_163344121.1">
    <property type="nucleotide sequence ID" value="NZ_CP048409.1"/>
</dbReference>
<reference evidence="3 4" key="1">
    <citation type="submission" date="2020-02" db="EMBL/GenBank/DDBJ databases">
        <title>Genome sequencing for Draconibacterium sp. strain M1.</title>
        <authorList>
            <person name="Park S.-J."/>
        </authorList>
    </citation>
    <scope>NUCLEOTIDE SEQUENCE [LARGE SCALE GENOMIC DNA]</scope>
    <source>
        <strain evidence="3 4">M1</strain>
    </source>
</reference>
<keyword evidence="2" id="KW-0732">Signal</keyword>
<feature type="chain" id="PRO_5025431031" evidence="2">
    <location>
        <begin position="24"/>
        <end position="413"/>
    </location>
</feature>
<dbReference type="Proteomes" id="UP000474630">
    <property type="component" value="Chromosome"/>
</dbReference>
<sequence length="413" mass="44180">MKKQILFLTFFIAAILAGTNAFGQNDATFTEEIADGLPADYVKYLSGSPDCAPVLPLSCLDSFTELEPQAGIEYTYSVTTSDADGDDQIHWFVVANVTNIIAPNNDITGMSGQVDPGDGNGLFISSVNPTTGVYNVPSQTTDNIDITWQYFDGNTDVVLLVAYVVDVDDCTDNIEVYRIKPKHSFTLDLAAITDAGALIGDTANYEECVSPIESAIYDDVAANDPGEGTLTVDYGENWVFFTVTAANWRDSWQPTFNWTYSGGVGDAITVEWAYPADAVADVNWNSVTNGTASTTPVLPQGGVTAVDTAGQCIIVRARIDHGTANENAEALTQTLNIAVDGIMEDPTAAAGDEYANASLGDLHYADCIVDGFENDWANYDLTPRPQVESATGTPTLPFELNTGDPNDPNFGDN</sequence>
<gene>
    <name evidence="3" type="ORF">G0Q07_00265</name>
</gene>
<feature type="signal peptide" evidence="2">
    <location>
        <begin position="1"/>
        <end position="23"/>
    </location>
</feature>
<evidence type="ECO:0000256" key="1">
    <source>
        <dbReference type="SAM" id="MobiDB-lite"/>
    </source>
</evidence>
<keyword evidence="4" id="KW-1185">Reference proteome</keyword>
<accession>A0A6C0RAQ6</accession>
<evidence type="ECO:0000313" key="3">
    <source>
        <dbReference type="EMBL" id="QIA06261.1"/>
    </source>
</evidence>
<dbReference type="AlphaFoldDB" id="A0A6C0RAQ6"/>